<dbReference type="AlphaFoldDB" id="A0A225V7Q4"/>
<dbReference type="EMBL" id="NBNE01006881">
    <property type="protein sequence ID" value="OWZ01403.1"/>
    <property type="molecule type" value="Genomic_DNA"/>
</dbReference>
<evidence type="ECO:0000256" key="1">
    <source>
        <dbReference type="SAM" id="MobiDB-lite"/>
    </source>
</evidence>
<feature type="compositionally biased region" description="Basic and acidic residues" evidence="1">
    <location>
        <begin position="52"/>
        <end position="73"/>
    </location>
</feature>
<reference evidence="3" key="1">
    <citation type="submission" date="2017-03" db="EMBL/GenBank/DDBJ databases">
        <title>Phytopthora megakarya and P. palmivora, two closely related causual agents of cacao black pod achieved similar genome size and gene model numbers by different mechanisms.</title>
        <authorList>
            <person name="Ali S."/>
            <person name="Shao J."/>
            <person name="Larry D.J."/>
            <person name="Kronmiller B."/>
            <person name="Shen D."/>
            <person name="Strem M.D."/>
            <person name="Melnick R.L."/>
            <person name="Guiltinan M.J."/>
            <person name="Tyler B.M."/>
            <person name="Meinhardt L.W."/>
            <person name="Bailey B.A."/>
        </authorList>
    </citation>
    <scope>NUCLEOTIDE SEQUENCE [LARGE SCALE GENOMIC DNA]</scope>
    <source>
        <strain evidence="3">zdho120</strain>
    </source>
</reference>
<evidence type="ECO:0000313" key="3">
    <source>
        <dbReference type="Proteomes" id="UP000198211"/>
    </source>
</evidence>
<comment type="caution">
    <text evidence="2">The sequence shown here is derived from an EMBL/GenBank/DDBJ whole genome shotgun (WGS) entry which is preliminary data.</text>
</comment>
<gene>
    <name evidence="2" type="ORF">PHMEG_00027217</name>
</gene>
<evidence type="ECO:0000313" key="2">
    <source>
        <dbReference type="EMBL" id="OWZ01403.1"/>
    </source>
</evidence>
<organism evidence="2 3">
    <name type="scientific">Phytophthora megakarya</name>
    <dbReference type="NCBI Taxonomy" id="4795"/>
    <lineage>
        <taxon>Eukaryota</taxon>
        <taxon>Sar</taxon>
        <taxon>Stramenopiles</taxon>
        <taxon>Oomycota</taxon>
        <taxon>Peronosporomycetes</taxon>
        <taxon>Peronosporales</taxon>
        <taxon>Peronosporaceae</taxon>
        <taxon>Phytophthora</taxon>
    </lineage>
</organism>
<protein>
    <submittedName>
        <fullName evidence="2">Uncharacterized protein</fullName>
    </submittedName>
</protein>
<feature type="region of interest" description="Disordered" evidence="1">
    <location>
        <begin position="36"/>
        <end position="75"/>
    </location>
</feature>
<keyword evidence="3" id="KW-1185">Reference proteome</keyword>
<accession>A0A225V7Q4</accession>
<dbReference type="Proteomes" id="UP000198211">
    <property type="component" value="Unassembled WGS sequence"/>
</dbReference>
<sequence>MIRAPSQKGFQDLTDPTRKVTCGGFFLAAAEEKLISTGGASQNPDPARSRTKASEGARISDRRSPGDRDHQDRGALLPLWVQETHGSGLLEASDIVGSEVILRNAVCMRVVDARTSTKQENAP</sequence>
<name>A0A225V7Q4_9STRA</name>
<proteinExistence type="predicted"/>